<dbReference type="PANTHER" id="PTHR44936">
    <property type="entry name" value="SENSOR PROTEIN CREC"/>
    <property type="match status" value="1"/>
</dbReference>
<organism evidence="8 9">
    <name type="scientific">Xanthocytophaga flava</name>
    <dbReference type="NCBI Taxonomy" id="3048013"/>
    <lineage>
        <taxon>Bacteria</taxon>
        <taxon>Pseudomonadati</taxon>
        <taxon>Bacteroidota</taxon>
        <taxon>Cytophagia</taxon>
        <taxon>Cytophagales</taxon>
        <taxon>Rhodocytophagaceae</taxon>
        <taxon>Xanthocytophaga</taxon>
    </lineage>
</organism>
<dbReference type="GO" id="GO:0005524">
    <property type="term" value="F:ATP binding"/>
    <property type="evidence" value="ECO:0007669"/>
    <property type="project" value="UniProtKB-KW"/>
</dbReference>
<evidence type="ECO:0000313" key="8">
    <source>
        <dbReference type="EMBL" id="MDJ1494413.1"/>
    </source>
</evidence>
<keyword evidence="9" id="KW-1185">Reference proteome</keyword>
<dbReference type="RefSeq" id="WP_313997533.1">
    <property type="nucleotide sequence ID" value="NZ_JASJOT010000009.1"/>
</dbReference>
<dbReference type="PANTHER" id="PTHR44936:SF10">
    <property type="entry name" value="SENSOR PROTEIN RSTB"/>
    <property type="match status" value="1"/>
</dbReference>
<proteinExistence type="predicted"/>
<keyword evidence="4" id="KW-0547">Nucleotide-binding</keyword>
<dbReference type="InterPro" id="IPR050980">
    <property type="entry name" value="2C_sensor_his_kinase"/>
</dbReference>
<dbReference type="InterPro" id="IPR003594">
    <property type="entry name" value="HATPase_dom"/>
</dbReference>
<accession>A0ABT7CL45</accession>
<dbReference type="InterPro" id="IPR004358">
    <property type="entry name" value="Sig_transdc_His_kin-like_C"/>
</dbReference>
<dbReference type="EC" id="2.7.13.3" evidence="2"/>
<keyword evidence="5" id="KW-0418">Kinase</keyword>
<dbReference type="EMBL" id="JASJOT010000009">
    <property type="protein sequence ID" value="MDJ1494413.1"/>
    <property type="molecule type" value="Genomic_DNA"/>
</dbReference>
<evidence type="ECO:0000256" key="6">
    <source>
        <dbReference type="ARBA" id="ARBA00022840"/>
    </source>
</evidence>
<dbReference type="Proteomes" id="UP001228581">
    <property type="component" value="Unassembled WGS sequence"/>
</dbReference>
<dbReference type="SUPFAM" id="SSF55874">
    <property type="entry name" value="ATPase domain of HSP90 chaperone/DNA topoisomerase II/histidine kinase"/>
    <property type="match status" value="1"/>
</dbReference>
<dbReference type="PROSITE" id="PS50109">
    <property type="entry name" value="HIS_KIN"/>
    <property type="match status" value="1"/>
</dbReference>
<evidence type="ECO:0000256" key="1">
    <source>
        <dbReference type="ARBA" id="ARBA00000085"/>
    </source>
</evidence>
<comment type="caution">
    <text evidence="8">The sequence shown here is derived from an EMBL/GenBank/DDBJ whole genome shotgun (WGS) entry which is preliminary data.</text>
</comment>
<dbReference type="Pfam" id="PF02518">
    <property type="entry name" value="HATPase_c"/>
    <property type="match status" value="1"/>
</dbReference>
<keyword evidence="6 8" id="KW-0067">ATP-binding</keyword>
<evidence type="ECO:0000313" key="9">
    <source>
        <dbReference type="Proteomes" id="UP001228581"/>
    </source>
</evidence>
<name>A0ABT7CL45_9BACT</name>
<protein>
    <recommendedName>
        <fullName evidence="2">histidine kinase</fullName>
        <ecNumber evidence="2">2.7.13.3</ecNumber>
    </recommendedName>
</protein>
<dbReference type="PRINTS" id="PR00344">
    <property type="entry name" value="BCTRLSENSOR"/>
</dbReference>
<dbReference type="Gene3D" id="3.30.565.10">
    <property type="entry name" value="Histidine kinase-like ATPase, C-terminal domain"/>
    <property type="match status" value="1"/>
</dbReference>
<gene>
    <name evidence="8" type="ORF">QNI19_15825</name>
</gene>
<comment type="catalytic activity">
    <reaction evidence="1">
        <text>ATP + protein L-histidine = ADP + protein N-phospho-L-histidine.</text>
        <dbReference type="EC" id="2.7.13.3"/>
    </reaction>
</comment>
<dbReference type="InterPro" id="IPR036890">
    <property type="entry name" value="HATPase_C_sf"/>
</dbReference>
<reference evidence="8 9" key="1">
    <citation type="submission" date="2023-05" db="EMBL/GenBank/DDBJ databases">
        <authorList>
            <person name="Zhang X."/>
        </authorList>
    </citation>
    <scope>NUCLEOTIDE SEQUENCE [LARGE SCALE GENOMIC DNA]</scope>
    <source>
        <strain evidence="8 9">DM2B3-1</strain>
    </source>
</reference>
<evidence type="ECO:0000256" key="3">
    <source>
        <dbReference type="ARBA" id="ARBA00022679"/>
    </source>
</evidence>
<dbReference type="InterPro" id="IPR005467">
    <property type="entry name" value="His_kinase_dom"/>
</dbReference>
<evidence type="ECO:0000256" key="2">
    <source>
        <dbReference type="ARBA" id="ARBA00012438"/>
    </source>
</evidence>
<evidence type="ECO:0000259" key="7">
    <source>
        <dbReference type="PROSITE" id="PS50109"/>
    </source>
</evidence>
<evidence type="ECO:0000256" key="5">
    <source>
        <dbReference type="ARBA" id="ARBA00022777"/>
    </source>
</evidence>
<sequence>MNKKLWYNQNEAGHINQEATITLKDNGQGIEDAYKEKIFAMFFRASERTDGSGLGLYIVKQAIERMGERLCLRAK</sequence>
<evidence type="ECO:0000256" key="4">
    <source>
        <dbReference type="ARBA" id="ARBA00022741"/>
    </source>
</evidence>
<feature type="domain" description="Histidine kinase" evidence="7">
    <location>
        <begin position="21"/>
        <end position="75"/>
    </location>
</feature>
<keyword evidence="3" id="KW-0808">Transferase</keyword>